<keyword evidence="3 9" id="KW-0274">FAD</keyword>
<feature type="disulfide bond" description="Redox-active" evidence="10">
    <location>
        <begin position="43"/>
        <end position="48"/>
    </location>
</feature>
<feature type="binding site" evidence="9">
    <location>
        <position position="308"/>
    </location>
    <ligand>
        <name>FAD</name>
        <dbReference type="ChEBI" id="CHEBI:57692"/>
    </ligand>
</feature>
<dbReference type="InterPro" id="IPR016156">
    <property type="entry name" value="FAD/NAD-linked_Rdtase_dimer_sf"/>
</dbReference>
<feature type="binding site" evidence="9">
    <location>
        <position position="266"/>
    </location>
    <ligand>
        <name>NAD(+)</name>
        <dbReference type="ChEBI" id="CHEBI:57540"/>
    </ligand>
</feature>
<dbReference type="PANTHER" id="PTHR43014">
    <property type="entry name" value="MERCURIC REDUCTASE"/>
    <property type="match status" value="1"/>
</dbReference>
<dbReference type="GO" id="GO:0000166">
    <property type="term" value="F:nucleotide binding"/>
    <property type="evidence" value="ECO:0007669"/>
    <property type="project" value="UniProtKB-KW"/>
</dbReference>
<dbReference type="InterPro" id="IPR001100">
    <property type="entry name" value="Pyr_nuc-diS_OxRdtase"/>
</dbReference>
<evidence type="ECO:0000256" key="4">
    <source>
        <dbReference type="ARBA" id="ARBA00022857"/>
    </source>
</evidence>
<keyword evidence="7 11" id="KW-0676">Redox-active center</keyword>
<dbReference type="SUPFAM" id="SSF51905">
    <property type="entry name" value="FAD/NAD(P)-binding domain"/>
    <property type="match status" value="1"/>
</dbReference>
<organism evidence="14 15">
    <name type="scientific">Nostocoides australiense Ben110</name>
    <dbReference type="NCBI Taxonomy" id="1193182"/>
    <lineage>
        <taxon>Bacteria</taxon>
        <taxon>Bacillati</taxon>
        <taxon>Actinomycetota</taxon>
        <taxon>Actinomycetes</taxon>
        <taxon>Micrococcales</taxon>
        <taxon>Intrasporangiaceae</taxon>
        <taxon>Nostocoides</taxon>
    </lineage>
</organism>
<evidence type="ECO:0000256" key="6">
    <source>
        <dbReference type="ARBA" id="ARBA00023157"/>
    </source>
</evidence>
<comment type="caution">
    <text evidence="14">The sequence shown here is derived from an EMBL/GenBank/DDBJ whole genome shotgun (WGS) entry which is preliminary data.</text>
</comment>
<evidence type="ECO:0000313" key="14">
    <source>
        <dbReference type="EMBL" id="CCH73856.1"/>
    </source>
</evidence>
<evidence type="ECO:0000259" key="13">
    <source>
        <dbReference type="Pfam" id="PF07992"/>
    </source>
</evidence>
<feature type="binding site" evidence="9">
    <location>
        <position position="52"/>
    </location>
    <ligand>
        <name>FAD</name>
        <dbReference type="ChEBI" id="CHEBI:57692"/>
    </ligand>
</feature>
<dbReference type="Gene3D" id="3.30.390.30">
    <property type="match status" value="1"/>
</dbReference>
<dbReference type="PIRSF" id="PIRSF000350">
    <property type="entry name" value="Mercury_reductase_MerA"/>
    <property type="match status" value="1"/>
</dbReference>
<dbReference type="InterPro" id="IPR036188">
    <property type="entry name" value="FAD/NAD-bd_sf"/>
</dbReference>
<dbReference type="AlphaFoldDB" id="W6JYQ9"/>
<comment type="similarity">
    <text evidence="1 11">Belongs to the class-I pyridine nucleotide-disulfide oxidoreductase family.</text>
</comment>
<evidence type="ECO:0000256" key="1">
    <source>
        <dbReference type="ARBA" id="ARBA00007532"/>
    </source>
</evidence>
<evidence type="ECO:0000256" key="3">
    <source>
        <dbReference type="ARBA" id="ARBA00022827"/>
    </source>
</evidence>
<evidence type="ECO:0000313" key="15">
    <source>
        <dbReference type="Proteomes" id="UP000035763"/>
    </source>
</evidence>
<dbReference type="InterPro" id="IPR023753">
    <property type="entry name" value="FAD/NAD-binding_dom"/>
</dbReference>
<feature type="active site" description="Proton acceptor" evidence="8">
    <location>
        <position position="443"/>
    </location>
</feature>
<sequence>MGDAAQHYDLVVLGAGSGRVVLGPDLAHLRAAVVDHGPYGGTCLNRGCIPSKMFLHVARAAAGVPDLARLGVDARVERVRWDDIRDRVFGRIDPNAAAGPAEVRSAGVDAYVGTARFVAPGRLVIEEGYGVTEVTAERVVLATGARPVVPDVVANSGVPFVTSDDVMRLPALPERLLVIGGGVIGVEMATLFCGMGVRVTVVDSVEALVPTLGADIARRFTDMARTRWALHLGAEVTAVEQGRDGIHLRLDDGTALTGDALLVATGRRPNSDGFGLETIGVDIDPDSGRVLVDDFGRTSADGVWALGDVCTERQLKHLANDQARTLRHNLLTPDDLKPFRTKAIPSAIFSQPELAQVGYLLEEAQKEGHDAVAYTQRLSDTAYGWALEDTTSVCTVVAERSTGVVLGAQLMAPNASSLIQPLTDACARGLPAREIATTQMWIHPAATELIENALLGVADAAEGDSSHGDL</sequence>
<dbReference type="InterPro" id="IPR004099">
    <property type="entry name" value="Pyr_nucl-diS_OxRdtase_dimer"/>
</dbReference>
<dbReference type="PROSITE" id="PS00076">
    <property type="entry name" value="PYRIDINE_REDOX_1"/>
    <property type="match status" value="1"/>
</dbReference>
<dbReference type="Pfam" id="PF07992">
    <property type="entry name" value="Pyr_redox_2"/>
    <property type="match status" value="1"/>
</dbReference>
<keyword evidence="5 11" id="KW-0560">Oxidoreductase</keyword>
<dbReference type="EMBL" id="CAJA01000268">
    <property type="protein sequence ID" value="CCH73856.1"/>
    <property type="molecule type" value="Genomic_DNA"/>
</dbReference>
<dbReference type="NCBIfam" id="NF005884">
    <property type="entry name" value="PRK07846.1"/>
    <property type="match status" value="1"/>
</dbReference>
<reference evidence="14 15" key="1">
    <citation type="journal article" date="2013" name="ISME J.">
        <title>A metabolic model for members of the genus Tetrasphaera involved in enhanced biological phosphorus removal.</title>
        <authorList>
            <person name="Kristiansen R."/>
            <person name="Nguyen H.T.T."/>
            <person name="Saunders A.M."/>
            <person name="Nielsen J.L."/>
            <person name="Wimmer R."/>
            <person name="Le V.Q."/>
            <person name="McIlroy S.J."/>
            <person name="Petrovski S."/>
            <person name="Seviour R.J."/>
            <person name="Calteau A."/>
            <person name="Nielsen K.L."/>
            <person name="Nielsen P.H."/>
        </authorList>
    </citation>
    <scope>NUCLEOTIDE SEQUENCE [LARGE SCALE GENOMIC DNA]</scope>
    <source>
        <strain evidence="14 15">Ben110</strain>
    </source>
</reference>
<evidence type="ECO:0000256" key="5">
    <source>
        <dbReference type="ARBA" id="ARBA00023002"/>
    </source>
</evidence>
<accession>W6JYQ9</accession>
<dbReference type="OrthoDB" id="4797035at2"/>
<evidence type="ECO:0000259" key="12">
    <source>
        <dbReference type="Pfam" id="PF02852"/>
    </source>
</evidence>
<feature type="domain" description="Pyridine nucleotide-disulphide oxidoreductase dimerisation" evidence="12">
    <location>
        <begin position="344"/>
        <end position="453"/>
    </location>
</feature>
<keyword evidence="2 11" id="KW-0285">Flavoprotein</keyword>
<dbReference type="InterPro" id="IPR012999">
    <property type="entry name" value="Pyr_OxRdtase_I_AS"/>
</dbReference>
<dbReference type="GO" id="GO:0050627">
    <property type="term" value="F:mycothione reductase [NAD(P)H] activity"/>
    <property type="evidence" value="ECO:0007669"/>
    <property type="project" value="UniProtKB-EC"/>
</dbReference>
<proteinExistence type="inferred from homology"/>
<dbReference type="RefSeq" id="WP_048694580.1">
    <property type="nucleotide sequence ID" value="NZ_HG764815.1"/>
</dbReference>
<keyword evidence="6" id="KW-1015">Disulfide bond</keyword>
<dbReference type="Pfam" id="PF02852">
    <property type="entry name" value="Pyr_redox_dim"/>
    <property type="match status" value="1"/>
</dbReference>
<evidence type="ECO:0000256" key="7">
    <source>
        <dbReference type="ARBA" id="ARBA00023284"/>
    </source>
</evidence>
<protein>
    <submittedName>
        <fullName evidence="14">Mycothione reductase</fullName>
        <ecNumber evidence="14">1.8.1.15</ecNumber>
    </submittedName>
</protein>
<keyword evidence="9" id="KW-0547">Nucleotide-binding</keyword>
<dbReference type="EC" id="1.8.1.15" evidence="14"/>
<evidence type="ECO:0000256" key="2">
    <source>
        <dbReference type="ARBA" id="ARBA00022630"/>
    </source>
</evidence>
<dbReference type="PRINTS" id="PR00411">
    <property type="entry name" value="PNDRDTASEI"/>
</dbReference>
<dbReference type="PANTHER" id="PTHR43014:SF5">
    <property type="entry name" value="GLUTATHIONE REDUCTASE (NADPH)"/>
    <property type="match status" value="1"/>
</dbReference>
<dbReference type="Proteomes" id="UP000035763">
    <property type="component" value="Unassembled WGS sequence"/>
</dbReference>
<feature type="domain" description="FAD/NAD(P)-binding" evidence="13">
    <location>
        <begin position="8"/>
        <end position="322"/>
    </location>
</feature>
<evidence type="ECO:0000256" key="9">
    <source>
        <dbReference type="PIRSR" id="PIRSR000350-3"/>
    </source>
</evidence>
<dbReference type="SUPFAM" id="SSF55424">
    <property type="entry name" value="FAD/NAD-linked reductases, dimerisation (C-terminal) domain"/>
    <property type="match status" value="1"/>
</dbReference>
<comment type="cofactor">
    <cofactor evidence="9">
        <name>FAD</name>
        <dbReference type="ChEBI" id="CHEBI:57692"/>
    </cofactor>
    <text evidence="9">Binds 1 FAD per subunit.</text>
</comment>
<keyword evidence="15" id="KW-1185">Reference proteome</keyword>
<keyword evidence="9" id="KW-0520">NAD</keyword>
<evidence type="ECO:0000256" key="8">
    <source>
        <dbReference type="PIRSR" id="PIRSR000350-2"/>
    </source>
</evidence>
<feature type="binding site" evidence="9">
    <location>
        <begin position="180"/>
        <end position="187"/>
    </location>
    <ligand>
        <name>NAD(+)</name>
        <dbReference type="ChEBI" id="CHEBI:57540"/>
    </ligand>
</feature>
<name>W6JYQ9_9MICO</name>
<keyword evidence="4" id="KW-0521">NADP</keyword>
<dbReference type="PRINTS" id="PR00368">
    <property type="entry name" value="FADPNR"/>
</dbReference>
<dbReference type="STRING" id="1193182.BN11_340007"/>
<dbReference type="Gene3D" id="3.50.50.60">
    <property type="entry name" value="FAD/NAD(P)-binding domain"/>
    <property type="match status" value="2"/>
</dbReference>
<evidence type="ECO:0000256" key="10">
    <source>
        <dbReference type="PIRSR" id="PIRSR000350-4"/>
    </source>
</evidence>
<evidence type="ECO:0000256" key="11">
    <source>
        <dbReference type="RuleBase" id="RU003691"/>
    </source>
</evidence>
<gene>
    <name evidence="14" type="primary">mtr</name>
    <name evidence="14" type="ORF">BN11_340007</name>
</gene>